<keyword evidence="5" id="KW-1185">Reference proteome</keyword>
<evidence type="ECO:0000313" key="5">
    <source>
        <dbReference type="Proteomes" id="UP000276301"/>
    </source>
</evidence>
<feature type="transmembrane region" description="Helical" evidence="2">
    <location>
        <begin position="179"/>
        <end position="196"/>
    </location>
</feature>
<protein>
    <recommendedName>
        <fullName evidence="3">PPM-type phosphatase domain-containing protein</fullName>
    </recommendedName>
</protein>
<dbReference type="InterPro" id="IPR052016">
    <property type="entry name" value="Bact_Sigma-Reg"/>
</dbReference>
<organism evidence="4 5">
    <name type="scientific">Anaerotruncus massiliensis</name>
    <name type="common">ex Liu et al. 2021</name>
    <dbReference type="NCBI Taxonomy" id="2321404"/>
    <lineage>
        <taxon>Bacteria</taxon>
        <taxon>Bacillati</taxon>
        <taxon>Bacillota</taxon>
        <taxon>Clostridia</taxon>
        <taxon>Eubacteriales</taxon>
        <taxon>Oscillospiraceae</taxon>
        <taxon>Anaerotruncus</taxon>
    </lineage>
</organism>
<dbReference type="Pfam" id="PF07228">
    <property type="entry name" value="SpoIIE"/>
    <property type="match status" value="1"/>
</dbReference>
<feature type="transmembrane region" description="Helical" evidence="2">
    <location>
        <begin position="226"/>
        <end position="245"/>
    </location>
</feature>
<accession>A0A498CX12</accession>
<keyword evidence="2" id="KW-0472">Membrane</keyword>
<keyword evidence="2" id="KW-1133">Transmembrane helix</keyword>
<dbReference type="Proteomes" id="UP000276301">
    <property type="component" value="Unassembled WGS sequence"/>
</dbReference>
<sequence length="779" mass="82173">MNFMQNRTGLAGLSIGARARQAIRAHKLGLGYLGYIAAGFVAANAFVLGGLAPFGVAFAASAKQKFGAAAILGATLGYLFSLDVLGNVKYIVAMAFLFLLRWVLSSGSLLKGIRPSGQALTALALGPPSLAITFLSGGSVYDGVLAVAELLLACCAAYFFSRSAQALELGADNLRQTDVTSLVITFCIVILALVNLKVLGVSVGRTLAVLVILICAQAAREAGGAIAGVAAGVSAGVIGGPYTFLMGTYGFGGLLAGVFAPMGRAASAGAFIVVNTFALLAARRILDRGLLIEVFVASILSILIPASFLKRFSARPAGDRAVQGETYKALLKNRIGGVSLALRDVADTTRRVNERLSGMVSGDLSSVYNAAADRVCRKCKNRSVCWQLKYTDTCNVLNDALGVLRRGEELAPEAFPAYFSKSCLRLPELSTQMNLLFQEYTARESMRRKVSQVRGVVTDQFEGMALMIDAMGRDLDELATQDGTTAGKVREYLQSLNVFPDLVTCTVDGGANMTLEVTIPTYKLSRLDLTELTVSLSDICGRDFGLPACKNRTDCAATVMTFTEKAVYTVKWGATQLGSSCSRLCGDSYSYVDGRGGRVNVILSDGMGSGGAAAVDSTMTSELLARLIEAGVSLDASLKLVNSALLVKSGDESLATIDITGVDLYTGKAEFYKAGAAPTFLRKSGKGGYVESSSLPVGILGGVNFEKNAVTLRDGDVIVMVSDGAVAGGYEWLVSDLEHYGGDDPKELSEQLADEARRRRTDGHEDDITVIVLMLERGI</sequence>
<dbReference type="EMBL" id="RCHT01000023">
    <property type="protein sequence ID" value="RLL09084.1"/>
    <property type="molecule type" value="Genomic_DNA"/>
</dbReference>
<feature type="transmembrane region" description="Helical" evidence="2">
    <location>
        <begin position="140"/>
        <end position="159"/>
    </location>
</feature>
<dbReference type="Pfam" id="PF19732">
    <property type="entry name" value="SpoIIE_N"/>
    <property type="match status" value="1"/>
</dbReference>
<keyword evidence="1" id="KW-0378">Hydrolase</keyword>
<feature type="transmembrane region" description="Helical" evidence="2">
    <location>
        <begin position="116"/>
        <end position="134"/>
    </location>
</feature>
<feature type="transmembrane region" description="Helical" evidence="2">
    <location>
        <begin position="35"/>
        <end position="59"/>
    </location>
</feature>
<dbReference type="Gene3D" id="3.60.40.10">
    <property type="entry name" value="PPM-type phosphatase domain"/>
    <property type="match status" value="1"/>
</dbReference>
<name>A0A498CX12_9FIRM</name>
<dbReference type="GO" id="GO:0016791">
    <property type="term" value="F:phosphatase activity"/>
    <property type="evidence" value="ECO:0007669"/>
    <property type="project" value="TreeGrafter"/>
</dbReference>
<dbReference type="AlphaFoldDB" id="A0A498CX12"/>
<feature type="transmembrane region" description="Helical" evidence="2">
    <location>
        <begin position="265"/>
        <end position="282"/>
    </location>
</feature>
<feature type="transmembrane region" description="Helical" evidence="2">
    <location>
        <begin position="289"/>
        <end position="309"/>
    </location>
</feature>
<dbReference type="SUPFAM" id="SSF81606">
    <property type="entry name" value="PP2C-like"/>
    <property type="match status" value="1"/>
</dbReference>
<proteinExistence type="predicted"/>
<comment type="caution">
    <text evidence="4">The sequence shown here is derived from an EMBL/GenBank/DDBJ whole genome shotgun (WGS) entry which is preliminary data.</text>
</comment>
<dbReference type="InterPro" id="IPR045768">
    <property type="entry name" value="SpoIIE_N"/>
</dbReference>
<evidence type="ECO:0000313" key="4">
    <source>
        <dbReference type="EMBL" id="RLL09084.1"/>
    </source>
</evidence>
<dbReference type="PANTHER" id="PTHR43156:SF2">
    <property type="entry name" value="STAGE II SPORULATION PROTEIN E"/>
    <property type="match status" value="1"/>
</dbReference>
<dbReference type="InterPro" id="IPR001932">
    <property type="entry name" value="PPM-type_phosphatase-like_dom"/>
</dbReference>
<dbReference type="SMART" id="SM00331">
    <property type="entry name" value="PP2C_SIG"/>
    <property type="match status" value="1"/>
</dbReference>
<feature type="domain" description="PPM-type phosphatase" evidence="3">
    <location>
        <begin position="567"/>
        <end position="775"/>
    </location>
</feature>
<dbReference type="PANTHER" id="PTHR43156">
    <property type="entry name" value="STAGE II SPORULATION PROTEIN E-RELATED"/>
    <property type="match status" value="1"/>
</dbReference>
<keyword evidence="2" id="KW-0812">Transmembrane</keyword>
<feature type="transmembrane region" description="Helical" evidence="2">
    <location>
        <begin position="88"/>
        <end position="104"/>
    </location>
</feature>
<reference evidence="4 5" key="1">
    <citation type="submission" date="2018-10" db="EMBL/GenBank/DDBJ databases">
        <title>Anaerotruncus faecis sp. nov., isolated from human feces.</title>
        <authorList>
            <person name="Wang Y.-J."/>
        </authorList>
    </citation>
    <scope>NUCLEOTIDE SEQUENCE [LARGE SCALE GENOMIC DNA]</scope>
    <source>
        <strain evidence="4 5">22A2-44</strain>
    </source>
</reference>
<gene>
    <name evidence="4" type="ORF">D4A47_10735</name>
</gene>
<evidence type="ECO:0000256" key="1">
    <source>
        <dbReference type="ARBA" id="ARBA00022801"/>
    </source>
</evidence>
<feature type="transmembrane region" description="Helical" evidence="2">
    <location>
        <begin position="66"/>
        <end position="82"/>
    </location>
</feature>
<dbReference type="InterPro" id="IPR036457">
    <property type="entry name" value="PPM-type-like_dom_sf"/>
</dbReference>
<evidence type="ECO:0000259" key="3">
    <source>
        <dbReference type="SMART" id="SM00331"/>
    </source>
</evidence>
<evidence type="ECO:0000256" key="2">
    <source>
        <dbReference type="SAM" id="Phobius"/>
    </source>
</evidence>